<feature type="region of interest" description="Disordered" evidence="1">
    <location>
        <begin position="1"/>
        <end position="22"/>
    </location>
</feature>
<evidence type="ECO:0000313" key="3">
    <source>
        <dbReference type="Proteomes" id="UP000266841"/>
    </source>
</evidence>
<protein>
    <submittedName>
        <fullName evidence="2">Uncharacterized protein</fullName>
    </submittedName>
</protein>
<keyword evidence="3" id="KW-1185">Reference proteome</keyword>
<gene>
    <name evidence="2" type="ORF">THAOC_21460</name>
</gene>
<comment type="caution">
    <text evidence="2">The sequence shown here is derived from an EMBL/GenBank/DDBJ whole genome shotgun (WGS) entry which is preliminary data.</text>
</comment>
<feature type="compositionally biased region" description="Gly residues" evidence="1">
    <location>
        <begin position="1"/>
        <end position="10"/>
    </location>
</feature>
<name>K0SBV0_THAOC</name>
<organism evidence="2 3">
    <name type="scientific">Thalassiosira oceanica</name>
    <name type="common">Marine diatom</name>
    <dbReference type="NCBI Taxonomy" id="159749"/>
    <lineage>
        <taxon>Eukaryota</taxon>
        <taxon>Sar</taxon>
        <taxon>Stramenopiles</taxon>
        <taxon>Ochrophyta</taxon>
        <taxon>Bacillariophyta</taxon>
        <taxon>Coscinodiscophyceae</taxon>
        <taxon>Thalassiosirophycidae</taxon>
        <taxon>Thalassiosirales</taxon>
        <taxon>Thalassiosiraceae</taxon>
        <taxon>Thalassiosira</taxon>
    </lineage>
</organism>
<evidence type="ECO:0000256" key="1">
    <source>
        <dbReference type="SAM" id="MobiDB-lite"/>
    </source>
</evidence>
<dbReference type="EMBL" id="AGNL01025247">
    <property type="protein sequence ID" value="EJK58416.1"/>
    <property type="molecule type" value="Genomic_DNA"/>
</dbReference>
<proteinExistence type="predicted"/>
<sequence length="99" mass="11069">MPLAGSGGPGTSKVARLRPARDREAQSRLAWALGRRGRDSVSVRRAEVLNKEWAGLFLVIGVSWLDTDDDKLNFCSNLWKACGFKMTPTKDSHSHELWE</sequence>
<dbReference type="Proteomes" id="UP000266841">
    <property type="component" value="Unassembled WGS sequence"/>
</dbReference>
<accession>K0SBV0</accession>
<evidence type="ECO:0000313" key="2">
    <source>
        <dbReference type="EMBL" id="EJK58416.1"/>
    </source>
</evidence>
<dbReference type="AlphaFoldDB" id="K0SBV0"/>
<reference evidence="2 3" key="1">
    <citation type="journal article" date="2012" name="Genome Biol.">
        <title>Genome and low-iron response of an oceanic diatom adapted to chronic iron limitation.</title>
        <authorList>
            <person name="Lommer M."/>
            <person name="Specht M."/>
            <person name="Roy A.S."/>
            <person name="Kraemer L."/>
            <person name="Andreson R."/>
            <person name="Gutowska M.A."/>
            <person name="Wolf J."/>
            <person name="Bergner S.V."/>
            <person name="Schilhabel M.B."/>
            <person name="Klostermeier U.C."/>
            <person name="Beiko R.G."/>
            <person name="Rosenstiel P."/>
            <person name="Hippler M."/>
            <person name="Laroche J."/>
        </authorList>
    </citation>
    <scope>NUCLEOTIDE SEQUENCE [LARGE SCALE GENOMIC DNA]</scope>
    <source>
        <strain evidence="2 3">CCMP1005</strain>
    </source>
</reference>